<proteinExistence type="predicted"/>
<sequence>MRDCVDIKEFLFLCGMVIEIGLWDFGHKKTGAWPVDGG</sequence>
<protein>
    <submittedName>
        <fullName evidence="1">Uncharacterized protein</fullName>
    </submittedName>
</protein>
<organism evidence="1 2">
    <name type="scientific">Edwardsiella phage GF-2</name>
    <dbReference type="NCBI Taxonomy" id="1537091"/>
    <lineage>
        <taxon>Viruses</taxon>
        <taxon>Duplodnaviria</taxon>
        <taxon>Heunggongvirae</taxon>
        <taxon>Uroviricota</taxon>
        <taxon>Caudoviricetes</taxon>
        <taxon>Gofduovirus</taxon>
        <taxon>Gofduovirus GF2</taxon>
    </lineage>
</organism>
<dbReference type="Proteomes" id="UP000202039">
    <property type="component" value="Segment"/>
</dbReference>
<dbReference type="GeneID" id="23681479"/>
<dbReference type="KEGG" id="vg:23681479"/>
<dbReference type="RefSeq" id="YP_009126660.1">
    <property type="nucleotide sequence ID" value="NC_026611.1"/>
</dbReference>
<reference evidence="1 2" key="1">
    <citation type="journal article" date="2015" name="Arch. Virol.">
        <title>Full-genome sequence of a novel myovirus, GF-2, infecting Edwardsiella tarda: comparison with other Edwardsiella myoviral genomes.</title>
        <authorList>
            <person name="Yasuike M."/>
            <person name="Nishiki I."/>
            <person name="Iwasaki Y."/>
            <person name="Nakamura Y."/>
            <person name="Fujiwara A."/>
            <person name="Sugaya E."/>
            <person name="Kawato Y."/>
            <person name="Nagai S."/>
            <person name="Kobayashi T."/>
            <person name="Ototake M."/>
            <person name="Nakai T."/>
        </authorList>
    </citation>
    <scope>NUCLEOTIDE SEQUENCE [LARGE SCALE GENOMIC DNA]</scope>
</reference>
<evidence type="ECO:0000313" key="2">
    <source>
        <dbReference type="Proteomes" id="UP000202039"/>
    </source>
</evidence>
<keyword evidence="2" id="KW-1185">Reference proteome</keyword>
<accession>A0A077KB07</accession>
<dbReference type="EMBL" id="AP014629">
    <property type="protein sequence ID" value="BAP28928.1"/>
    <property type="molecule type" value="Genomic_DNA"/>
</dbReference>
<name>A0A077KB07_9CAUD</name>
<evidence type="ECO:0000313" key="1">
    <source>
        <dbReference type="EMBL" id="BAP28928.1"/>
    </source>
</evidence>